<comment type="caution">
    <text evidence="7">The sequence shown here is derived from an EMBL/GenBank/DDBJ whole genome shotgun (WGS) entry which is preliminary data.</text>
</comment>
<dbReference type="InterPro" id="IPR005802">
    <property type="entry name" value="ADC_synth_comp_1"/>
</dbReference>
<evidence type="ECO:0000256" key="4">
    <source>
        <dbReference type="ARBA" id="ARBA00022898"/>
    </source>
</evidence>
<dbReference type="GO" id="GO:0000162">
    <property type="term" value="P:L-tryptophan biosynthetic process"/>
    <property type="evidence" value="ECO:0007669"/>
    <property type="project" value="TreeGrafter"/>
</dbReference>
<dbReference type="Gene3D" id="3.20.10.10">
    <property type="entry name" value="D-amino Acid Aminotransferase, subunit A, domain 2"/>
    <property type="match status" value="1"/>
</dbReference>
<dbReference type="Pfam" id="PF00425">
    <property type="entry name" value="Chorismate_bind"/>
    <property type="match status" value="1"/>
</dbReference>
<proteinExistence type="inferred from homology"/>
<keyword evidence="8" id="KW-1185">Reference proteome</keyword>
<dbReference type="Gene3D" id="3.30.470.10">
    <property type="match status" value="1"/>
</dbReference>
<evidence type="ECO:0000256" key="3">
    <source>
        <dbReference type="ARBA" id="ARBA00014472"/>
    </source>
</evidence>
<dbReference type="AlphaFoldDB" id="A0A255YXD5"/>
<evidence type="ECO:0000259" key="6">
    <source>
        <dbReference type="Pfam" id="PF00425"/>
    </source>
</evidence>
<gene>
    <name evidence="7" type="primary">pabB</name>
    <name evidence="7" type="ORF">CHU93_02955</name>
</gene>
<accession>A0A255YXD5</accession>
<dbReference type="PROSITE" id="PS00770">
    <property type="entry name" value="AA_TRANSFER_CLASS_4"/>
    <property type="match status" value="1"/>
</dbReference>
<dbReference type="InterPro" id="IPR018300">
    <property type="entry name" value="Aminotrans_IV_CS"/>
</dbReference>
<dbReference type="InterPro" id="IPR043132">
    <property type="entry name" value="BCAT-like_C"/>
</dbReference>
<name>A0A255YXD5_9SPHN</name>
<dbReference type="SUPFAM" id="SSF56322">
    <property type="entry name" value="ADC synthase"/>
    <property type="match status" value="1"/>
</dbReference>
<dbReference type="InterPro" id="IPR036038">
    <property type="entry name" value="Aminotransferase-like"/>
</dbReference>
<dbReference type="InterPro" id="IPR015890">
    <property type="entry name" value="Chorismate_C"/>
</dbReference>
<dbReference type="PANTHER" id="PTHR11236">
    <property type="entry name" value="AMINOBENZOATE/ANTHRANILATE SYNTHASE"/>
    <property type="match status" value="1"/>
</dbReference>
<evidence type="ECO:0000256" key="5">
    <source>
        <dbReference type="RuleBase" id="RU004516"/>
    </source>
</evidence>
<dbReference type="EMBL" id="NOXT01000074">
    <property type="protein sequence ID" value="OYQ33896.1"/>
    <property type="molecule type" value="Genomic_DNA"/>
</dbReference>
<comment type="similarity">
    <text evidence="2">Belongs to the class-IV pyridoxal-phosphate-dependent aminotransferase family.</text>
</comment>
<comment type="cofactor">
    <cofactor evidence="1 5">
        <name>pyridoxal 5'-phosphate</name>
        <dbReference type="ChEBI" id="CHEBI:597326"/>
    </cofactor>
</comment>
<dbReference type="InterPro" id="IPR043131">
    <property type="entry name" value="BCAT-like_N"/>
</dbReference>
<feature type="domain" description="Chorismate-utilising enzyme C-terminal" evidence="6">
    <location>
        <begin position="138"/>
        <end position="390"/>
    </location>
</feature>
<dbReference type="GO" id="GO:0009396">
    <property type="term" value="P:folic acid-containing compound biosynthetic process"/>
    <property type="evidence" value="ECO:0007669"/>
    <property type="project" value="InterPro"/>
</dbReference>
<dbReference type="PANTHER" id="PTHR11236:SF50">
    <property type="entry name" value="AMINODEOXYCHORISMATE SYNTHASE COMPONENT 1"/>
    <property type="match status" value="1"/>
</dbReference>
<evidence type="ECO:0000256" key="2">
    <source>
        <dbReference type="ARBA" id="ARBA00009320"/>
    </source>
</evidence>
<reference evidence="7 8" key="1">
    <citation type="submission" date="2017-07" db="EMBL/GenBank/DDBJ databases">
        <title>Sandarakinorhabdus cyanobacteriorum sp. nov., a novel bacterium isolated from cyanobacterial aggregates in a eutrophic lake.</title>
        <authorList>
            <person name="Cai H."/>
        </authorList>
    </citation>
    <scope>NUCLEOTIDE SEQUENCE [LARGE SCALE GENOMIC DNA]</scope>
    <source>
        <strain evidence="7 8">TH057</strain>
    </source>
</reference>
<dbReference type="InterPro" id="IPR019999">
    <property type="entry name" value="Anth_synth_I-like"/>
</dbReference>
<dbReference type="NCBIfam" id="TIGR00553">
    <property type="entry name" value="pabB"/>
    <property type="match status" value="1"/>
</dbReference>
<evidence type="ECO:0000313" key="8">
    <source>
        <dbReference type="Proteomes" id="UP000216991"/>
    </source>
</evidence>
<dbReference type="Pfam" id="PF01063">
    <property type="entry name" value="Aminotran_4"/>
    <property type="match status" value="1"/>
</dbReference>
<organism evidence="7 8">
    <name type="scientific">Sandarakinorhabdus cyanobacteriorum</name>
    <dbReference type="NCBI Taxonomy" id="1981098"/>
    <lineage>
        <taxon>Bacteria</taxon>
        <taxon>Pseudomonadati</taxon>
        <taxon>Pseudomonadota</taxon>
        <taxon>Alphaproteobacteria</taxon>
        <taxon>Sphingomonadales</taxon>
        <taxon>Sphingosinicellaceae</taxon>
        <taxon>Sandarakinorhabdus</taxon>
    </lineage>
</organism>
<dbReference type="OrthoDB" id="9803598at2"/>
<dbReference type="InterPro" id="IPR005801">
    <property type="entry name" value="ADC_synthase"/>
</dbReference>
<protein>
    <recommendedName>
        <fullName evidence="3">Probable branched-chain-amino-acid aminotransferase</fullName>
    </recommendedName>
</protein>
<dbReference type="Gene3D" id="3.60.120.10">
    <property type="entry name" value="Anthranilate synthase"/>
    <property type="match status" value="1"/>
</dbReference>
<dbReference type="Proteomes" id="UP000216991">
    <property type="component" value="Unassembled WGS sequence"/>
</dbReference>
<sequence length="606" mass="64016">MASYPPHGRLVAARRRRHYAAAVIDPRRPFLLLDNAATGEAWLLDELAEALSITGPEAVAPAIARLATPGPWGGFLGYEAGYALEPRLAGLHRPPPIGQTLGWFGRFGRAVPVDAAVVLAAAEGPASVGSLMPLLDQAGHSAALARLQHWIAAGDIYQGNLTFPAEVAVSGQPLALYRRLRAGSQAPHGALLFTGDLWLLSFSPELFFRMAGRHLETRPMKGTARRGRFAAEDQALRAALATSPKDRAENLMITDLLRNDLSRVGSDVAVPALFDVEAYPTVWQMTSTVTAQARPGATAADVFTALFPCGSVTGAPKIRAMQCLAELEPAPRGAYCGAIGAVFAPTEAHFNVAIRTLAWPVGSTTARLGLGSGIVADSAADAEWAECLAKAAFLHRRPPPDLIETMRVADGTLPDLAWHLDRLAASAAHLGHRLDQPALAAALLPLVAGHDGRARLLLAPSGAWSLHLSPPPPPLPDPLPVALVPLPVAGDDWRLCHKTSDRAFYDDARRTSGAAEVVFVRPDGLVTEGSFTNLFVQRDGRLLTPLASLGLLPGVLRARLLASGEAMEAPVTAADLADGFFLGNGLRGLIRARLRASPVALQQTGA</sequence>
<evidence type="ECO:0000313" key="7">
    <source>
        <dbReference type="EMBL" id="OYQ33896.1"/>
    </source>
</evidence>
<dbReference type="GO" id="GO:0046820">
    <property type="term" value="F:4-amino-4-deoxychorismate synthase activity"/>
    <property type="evidence" value="ECO:0007669"/>
    <property type="project" value="TreeGrafter"/>
</dbReference>
<dbReference type="PRINTS" id="PR00095">
    <property type="entry name" value="ANTSNTHASEI"/>
</dbReference>
<evidence type="ECO:0000256" key="1">
    <source>
        <dbReference type="ARBA" id="ARBA00001933"/>
    </source>
</evidence>
<keyword evidence="4 5" id="KW-0663">Pyridoxal phosphate</keyword>
<dbReference type="InterPro" id="IPR001544">
    <property type="entry name" value="Aminotrans_IV"/>
</dbReference>
<dbReference type="SUPFAM" id="SSF56752">
    <property type="entry name" value="D-aminoacid aminotransferase-like PLP-dependent enzymes"/>
    <property type="match status" value="1"/>
</dbReference>